<reference evidence="5" key="2">
    <citation type="submission" date="2023-05" db="EMBL/GenBank/DDBJ databases">
        <authorList>
            <consortium name="Lawrence Berkeley National Laboratory"/>
            <person name="Steindorff A."/>
            <person name="Hensen N."/>
            <person name="Bonometti L."/>
            <person name="Westerberg I."/>
            <person name="Brannstrom I.O."/>
            <person name="Guillou S."/>
            <person name="Cros-Aarteil S."/>
            <person name="Calhoun S."/>
            <person name="Haridas S."/>
            <person name="Kuo A."/>
            <person name="Mondo S."/>
            <person name="Pangilinan J."/>
            <person name="Riley R."/>
            <person name="Labutti K."/>
            <person name="Andreopoulos B."/>
            <person name="Lipzen A."/>
            <person name="Chen C."/>
            <person name="Yanf M."/>
            <person name="Daum C."/>
            <person name="Ng V."/>
            <person name="Clum A."/>
            <person name="Ohm R."/>
            <person name="Martin F."/>
            <person name="Silar P."/>
            <person name="Natvig D."/>
            <person name="Lalanne C."/>
            <person name="Gautier V."/>
            <person name="Ament-Velasquez S.L."/>
            <person name="Kruys A."/>
            <person name="Hutchinson M.I."/>
            <person name="Powell A.J."/>
            <person name="Barry K."/>
            <person name="Miller A.N."/>
            <person name="Grigoriev I.V."/>
            <person name="Debuchy R."/>
            <person name="Gladieux P."/>
            <person name="Thoren M.H."/>
            <person name="Johannesson H."/>
        </authorList>
    </citation>
    <scope>NUCLEOTIDE SEQUENCE</scope>
    <source>
        <strain evidence="5">PSN293</strain>
    </source>
</reference>
<evidence type="ECO:0000256" key="1">
    <source>
        <dbReference type="ARBA" id="ARBA00022676"/>
    </source>
</evidence>
<gene>
    <name evidence="5" type="ORF">QBC37DRAFT_170580</name>
</gene>
<reference evidence="5" key="1">
    <citation type="journal article" date="2023" name="Mol. Phylogenet. Evol.">
        <title>Genome-scale phylogeny and comparative genomics of the fungal order Sordariales.</title>
        <authorList>
            <person name="Hensen N."/>
            <person name="Bonometti L."/>
            <person name="Westerberg I."/>
            <person name="Brannstrom I.O."/>
            <person name="Guillou S."/>
            <person name="Cros-Aarteil S."/>
            <person name="Calhoun S."/>
            <person name="Haridas S."/>
            <person name="Kuo A."/>
            <person name="Mondo S."/>
            <person name="Pangilinan J."/>
            <person name="Riley R."/>
            <person name="LaButti K."/>
            <person name="Andreopoulos B."/>
            <person name="Lipzen A."/>
            <person name="Chen C."/>
            <person name="Yan M."/>
            <person name="Daum C."/>
            <person name="Ng V."/>
            <person name="Clum A."/>
            <person name="Steindorff A."/>
            <person name="Ohm R.A."/>
            <person name="Martin F."/>
            <person name="Silar P."/>
            <person name="Natvig D.O."/>
            <person name="Lalanne C."/>
            <person name="Gautier V."/>
            <person name="Ament-Velasquez S.L."/>
            <person name="Kruys A."/>
            <person name="Hutchinson M.I."/>
            <person name="Powell A.J."/>
            <person name="Barry K."/>
            <person name="Miller A.N."/>
            <person name="Grigoriev I.V."/>
            <person name="Debuchy R."/>
            <person name="Gladieux P."/>
            <person name="Hiltunen Thoren M."/>
            <person name="Johannesson H."/>
        </authorList>
    </citation>
    <scope>NUCLEOTIDE SEQUENCE</scope>
    <source>
        <strain evidence="5">PSN293</strain>
    </source>
</reference>
<evidence type="ECO:0000256" key="3">
    <source>
        <dbReference type="ARBA" id="ARBA00022695"/>
    </source>
</evidence>
<keyword evidence="1" id="KW-0328">Glycosyltransferase</keyword>
<sequence>MNLFGAPAKRARTVWHQHLISSGAHLSLFGSQPLDTLPLDRLRQAAETYVNRAKLIPDTESCDVHLNELIVEHTHRDRGGLKDVAVLSCLHLLSHDAGSGNLLALRDECENMARPEHPRFLRCLIKAREASPFLVSEQEHSTAKALMHLLKDTNFLDSVNNLFLTMQRLVNPAILQASYIIKILDSINFRSEFQQRLEDLKAARRYMSLYKAVNWIRPMTTLQDTCTAKAVCRVLVPDWEDWTAWKPNRRRIMHWEGVAFADGHKPRLSRVFDLEGPDPSGYGFEAVKKSMRGGCFRHIPVLNSEIELLERVLELLDLARETEGRHAVELFLFLLVENKNPVDRHLLELTQTILETRNDSCIKAVWMWLSSWGGSSNNNRMVALTRLLPALEARTELQQSIGGHIANDVVQTLHGAKEEYGNTVGVAENLALAIHGLAKAVLDATWLRQILDNFDETFVPSLEKFPPQDVLYNMFNSMQRLRAPVPQIEQYLGIVFGGKEGDAAALLTSIQKTIRFLADGVHADRASLALAIHNLQDIDDDVSEACSKQILVEDLLVVQDILKIFTTRDSNRSRTQYHSHVRFSQFLAGRARKSQRLKLDHCWYMLLFSLLLPKGQEIMTWSAQALPVEEWNQWLSNLRLLFPRGERLSVTNLGISPQHSAWWDLLSIKYKNAVSQLEEMHKARGMNLKWLFFQETDNITDLLDLLQREDSPSSFQNYLVSRIKERPYLYVVRLVCMTLAAVNQASPQGQTAFQSIYARHKQATDEWWTREATEALTIAWRQSHEITESDREGLAAFSELLGLGPTVDSNGLHFARQAILSDHARIMALAQELEQMRANLQNDDAARTTAFLAELGVEDAMPGADPSIPAKLSSVVEALGDRQYEISFPLNHLSGLKRRAAAIDEASRMVLVRVSFQNQQPSFCVHFSPNDDGSGRDHTPLIVSGEAPNSKICTTKPTLLSYLLNRKLSGFLSQAPRDIVSVHEMVSAVLRAPGQSCVVCSRPMGCKLWRPSFCTDTCGEIFQRAPIEVRTCHLINEPPILDLLLSSIYAAAGGASSASVDLLPGCPIPKANLRTIIDSFPRLISNTSAAQLLSLIRGGPDPMAVEREQLLSWMSLRFRGCLMTTSSDLRIPSMPGVVQFMMLNAPPEREQAFSHYVALSGVAEHIPAGGVTFHGTAIDRLWRITTEGLRNVGGNRGIALADEASMALQYSGSLGGTGEGEASSSWSKSSFVNRRLVLACELVGHSRQGMHIVSEEARVAVRYVLLCPDREASGQEGQGGRYRMPVTASGEVNETVRGHFVGIRTGELGR</sequence>
<accession>A0AAN6Y7G4</accession>
<evidence type="ECO:0000313" key="5">
    <source>
        <dbReference type="EMBL" id="KAK4213611.1"/>
    </source>
</evidence>
<evidence type="ECO:0000313" key="6">
    <source>
        <dbReference type="Proteomes" id="UP001301769"/>
    </source>
</evidence>
<comment type="caution">
    <text evidence="5">The sequence shown here is derived from an EMBL/GenBank/DDBJ whole genome shotgun (WGS) entry which is preliminary data.</text>
</comment>
<keyword evidence="2" id="KW-0808">Transferase</keyword>
<keyword evidence="6" id="KW-1185">Reference proteome</keyword>
<dbReference type="PANTHER" id="PTHR21328">
    <property type="entry name" value="POLY ADP-RIBOSE POLYMERASE FAMILY, MEMBER PARP"/>
    <property type="match status" value="1"/>
</dbReference>
<dbReference type="InterPro" id="IPR051838">
    <property type="entry name" value="ARTD_PARP"/>
</dbReference>
<dbReference type="GO" id="GO:0016757">
    <property type="term" value="F:glycosyltransferase activity"/>
    <property type="evidence" value="ECO:0007669"/>
    <property type="project" value="UniProtKB-KW"/>
</dbReference>
<keyword evidence="4" id="KW-0520">NAD</keyword>
<name>A0AAN6Y7G4_9PEZI</name>
<dbReference type="EMBL" id="MU858106">
    <property type="protein sequence ID" value="KAK4213611.1"/>
    <property type="molecule type" value="Genomic_DNA"/>
</dbReference>
<protein>
    <submittedName>
        <fullName evidence="5">Uncharacterized protein</fullName>
    </submittedName>
</protein>
<keyword evidence="3" id="KW-0548">Nucleotidyltransferase</keyword>
<organism evidence="5 6">
    <name type="scientific">Rhypophila decipiens</name>
    <dbReference type="NCBI Taxonomy" id="261697"/>
    <lineage>
        <taxon>Eukaryota</taxon>
        <taxon>Fungi</taxon>
        <taxon>Dikarya</taxon>
        <taxon>Ascomycota</taxon>
        <taxon>Pezizomycotina</taxon>
        <taxon>Sordariomycetes</taxon>
        <taxon>Sordariomycetidae</taxon>
        <taxon>Sordariales</taxon>
        <taxon>Naviculisporaceae</taxon>
        <taxon>Rhypophila</taxon>
    </lineage>
</organism>
<evidence type="ECO:0000256" key="2">
    <source>
        <dbReference type="ARBA" id="ARBA00022679"/>
    </source>
</evidence>
<proteinExistence type="predicted"/>
<evidence type="ECO:0000256" key="4">
    <source>
        <dbReference type="ARBA" id="ARBA00023027"/>
    </source>
</evidence>
<dbReference type="Proteomes" id="UP001301769">
    <property type="component" value="Unassembled WGS sequence"/>
</dbReference>
<dbReference type="GO" id="GO:0016779">
    <property type="term" value="F:nucleotidyltransferase activity"/>
    <property type="evidence" value="ECO:0007669"/>
    <property type="project" value="UniProtKB-KW"/>
</dbReference>